<name>A0A1L7WLM3_9HELO</name>
<accession>A0A1L7WLM3</accession>
<organism evidence="2 3">
    <name type="scientific">Phialocephala subalpina</name>
    <dbReference type="NCBI Taxonomy" id="576137"/>
    <lineage>
        <taxon>Eukaryota</taxon>
        <taxon>Fungi</taxon>
        <taxon>Dikarya</taxon>
        <taxon>Ascomycota</taxon>
        <taxon>Pezizomycotina</taxon>
        <taxon>Leotiomycetes</taxon>
        <taxon>Helotiales</taxon>
        <taxon>Mollisiaceae</taxon>
        <taxon>Phialocephala</taxon>
        <taxon>Phialocephala fortinii species complex</taxon>
    </lineage>
</organism>
<evidence type="ECO:0000313" key="2">
    <source>
        <dbReference type="EMBL" id="CZR53660.1"/>
    </source>
</evidence>
<dbReference type="EMBL" id="FJOG01000004">
    <property type="protein sequence ID" value="CZR53660.1"/>
    <property type="molecule type" value="Genomic_DNA"/>
</dbReference>
<protein>
    <recommendedName>
        <fullName evidence="1">Heterokaryon incompatibility domain-containing protein</fullName>
    </recommendedName>
</protein>
<dbReference type="PANTHER" id="PTHR24148">
    <property type="entry name" value="ANKYRIN REPEAT DOMAIN-CONTAINING PROTEIN 39 HOMOLOG-RELATED"/>
    <property type="match status" value="1"/>
</dbReference>
<reference evidence="2 3" key="1">
    <citation type="submission" date="2016-03" db="EMBL/GenBank/DDBJ databases">
        <authorList>
            <person name="Ploux O."/>
        </authorList>
    </citation>
    <scope>NUCLEOTIDE SEQUENCE [LARGE SCALE GENOMIC DNA]</scope>
    <source>
        <strain evidence="2 3">UAMH 11012</strain>
    </source>
</reference>
<sequence length="123" mass="14036">MEALVEYNAAQTFKYEPITESDGIRLLVLHPAENEAAEIRCSLIITALSKCEYEVIDHYTALSYVWGDASNIKPIEVDGAQVEITANLHDALLYIRDQSRPIHLWLMRYAYMSIDTERNTAET</sequence>
<dbReference type="InterPro" id="IPR010730">
    <property type="entry name" value="HET"/>
</dbReference>
<dbReference type="PANTHER" id="PTHR24148:SF64">
    <property type="entry name" value="HETEROKARYON INCOMPATIBILITY DOMAIN-CONTAINING PROTEIN"/>
    <property type="match status" value="1"/>
</dbReference>
<evidence type="ECO:0000259" key="1">
    <source>
        <dbReference type="Pfam" id="PF06985"/>
    </source>
</evidence>
<dbReference type="Pfam" id="PF06985">
    <property type="entry name" value="HET"/>
    <property type="match status" value="1"/>
</dbReference>
<feature type="domain" description="Heterokaryon incompatibility" evidence="1">
    <location>
        <begin position="59"/>
        <end position="106"/>
    </location>
</feature>
<gene>
    <name evidence="2" type="ORF">PAC_03540</name>
</gene>
<dbReference type="AlphaFoldDB" id="A0A1L7WLM3"/>
<evidence type="ECO:0000313" key="3">
    <source>
        <dbReference type="Proteomes" id="UP000184330"/>
    </source>
</evidence>
<dbReference type="InterPro" id="IPR052895">
    <property type="entry name" value="HetReg/Transcr_Mod"/>
</dbReference>
<dbReference type="OrthoDB" id="2157530at2759"/>
<proteinExistence type="predicted"/>
<keyword evidence="3" id="KW-1185">Reference proteome</keyword>
<dbReference type="Proteomes" id="UP000184330">
    <property type="component" value="Unassembled WGS sequence"/>
</dbReference>